<keyword evidence="5" id="KW-1185">Reference proteome</keyword>
<feature type="compositionally biased region" description="Polar residues" evidence="3">
    <location>
        <begin position="59"/>
        <end position="68"/>
    </location>
</feature>
<dbReference type="AlphaFoldDB" id="A0AAW0NJH2"/>
<reference evidence="5" key="1">
    <citation type="submission" date="2024-04" db="EMBL/GenBank/DDBJ databases">
        <title>Salinicola lusitanus LLJ914,a marine bacterium isolated from the Okinawa Trough.</title>
        <authorList>
            <person name="Li J."/>
        </authorList>
    </citation>
    <scope>NUCLEOTIDE SEQUENCE [LARGE SCALE GENOMIC DNA]</scope>
</reference>
<keyword evidence="2" id="KW-0175">Coiled coil</keyword>
<evidence type="ECO:0000256" key="2">
    <source>
        <dbReference type="ARBA" id="ARBA00023054"/>
    </source>
</evidence>
<comment type="caution">
    <text evidence="4">The sequence shown here is derived from an EMBL/GenBank/DDBJ whole genome shotgun (WGS) entry which is preliminary data.</text>
</comment>
<feature type="compositionally biased region" description="Polar residues" evidence="3">
    <location>
        <begin position="11"/>
        <end position="32"/>
    </location>
</feature>
<dbReference type="GO" id="GO:0015630">
    <property type="term" value="C:microtubule cytoskeleton"/>
    <property type="evidence" value="ECO:0007669"/>
    <property type="project" value="TreeGrafter"/>
</dbReference>
<dbReference type="GO" id="GO:0008017">
    <property type="term" value="F:microtubule binding"/>
    <property type="evidence" value="ECO:0007669"/>
    <property type="project" value="TreeGrafter"/>
</dbReference>
<feature type="compositionally biased region" description="Low complexity" evidence="3">
    <location>
        <begin position="153"/>
        <end position="173"/>
    </location>
</feature>
<organism evidence="4 5">
    <name type="scientific">Mugilogobius chulae</name>
    <name type="common">yellowstripe goby</name>
    <dbReference type="NCBI Taxonomy" id="88201"/>
    <lineage>
        <taxon>Eukaryota</taxon>
        <taxon>Metazoa</taxon>
        <taxon>Chordata</taxon>
        <taxon>Craniata</taxon>
        <taxon>Vertebrata</taxon>
        <taxon>Euteleostomi</taxon>
        <taxon>Actinopterygii</taxon>
        <taxon>Neopterygii</taxon>
        <taxon>Teleostei</taxon>
        <taxon>Neoteleostei</taxon>
        <taxon>Acanthomorphata</taxon>
        <taxon>Gobiaria</taxon>
        <taxon>Gobiiformes</taxon>
        <taxon>Gobioidei</taxon>
        <taxon>Gobiidae</taxon>
        <taxon>Gobionellinae</taxon>
        <taxon>Mugilogobius</taxon>
    </lineage>
</organism>
<gene>
    <name evidence="4" type="ORF">WMY93_018649</name>
</gene>
<name>A0AAW0NJH2_9GOBI</name>
<dbReference type="GO" id="GO:0001578">
    <property type="term" value="P:microtubule bundle formation"/>
    <property type="evidence" value="ECO:0007669"/>
    <property type="project" value="TreeGrafter"/>
</dbReference>
<evidence type="ECO:0000256" key="3">
    <source>
        <dbReference type="SAM" id="MobiDB-lite"/>
    </source>
</evidence>
<evidence type="ECO:0000313" key="4">
    <source>
        <dbReference type="EMBL" id="KAK7901880.1"/>
    </source>
</evidence>
<proteinExistence type="inferred from homology"/>
<accession>A0AAW0NJH2</accession>
<dbReference type="EMBL" id="JBBPFD010000013">
    <property type="protein sequence ID" value="KAK7901880.1"/>
    <property type="molecule type" value="Genomic_DNA"/>
</dbReference>
<dbReference type="InterPro" id="IPR029627">
    <property type="entry name" value="CCSER"/>
</dbReference>
<evidence type="ECO:0000256" key="1">
    <source>
        <dbReference type="ARBA" id="ARBA00010949"/>
    </source>
</evidence>
<dbReference type="PANTHER" id="PTHR22461">
    <property type="entry name" value="SERINE-RICH COILED-COIL DOMAIN-CONTAINING PROTEIN 2-RELATED"/>
    <property type="match status" value="1"/>
</dbReference>
<feature type="region of interest" description="Disordered" evidence="3">
    <location>
        <begin position="1"/>
        <end position="173"/>
    </location>
</feature>
<comment type="similarity">
    <text evidence="1">Belongs to the CCSER family.</text>
</comment>
<protein>
    <submittedName>
        <fullName evidence="4">Uncharacterized protein</fullName>
    </submittedName>
</protein>
<evidence type="ECO:0000313" key="5">
    <source>
        <dbReference type="Proteomes" id="UP001460270"/>
    </source>
</evidence>
<feature type="compositionally biased region" description="Polar residues" evidence="3">
    <location>
        <begin position="117"/>
        <end position="144"/>
    </location>
</feature>
<sequence>MVSRLPKFGGRSSSGNTSALPNGSTQPATPQDGNHHTPHPNGIIRAPSFSFKWKRDETCTTTSPSTDGATEENPKTQTSAPTKEVKKASPGTPKMRRSGPMMVSISSPKPIPKHAAKTTSKSDTKISQPNGSLKLSHSTSTPTESHLVRPKQRSSSPRSCSQDSLSQSSDCKSLDIMVRSNSFTHFKQIPSPGSQPMTRSFSFNRAVELAKPLANTQLRPPRTSLLKPPS</sequence>
<dbReference type="PANTHER" id="PTHR22461:SF2">
    <property type="entry name" value="SERINE-RICH COILED-COIL DOMAIN-CONTAINING PROTEIN 2"/>
    <property type="match status" value="1"/>
</dbReference>
<dbReference type="Proteomes" id="UP001460270">
    <property type="component" value="Unassembled WGS sequence"/>
</dbReference>